<reference evidence="2" key="1">
    <citation type="journal article" date="2021" name="PeerJ">
        <title>Extensive microbial diversity within the chicken gut microbiome revealed by metagenomics and culture.</title>
        <authorList>
            <person name="Gilroy R."/>
            <person name="Ravi A."/>
            <person name="Getino M."/>
            <person name="Pursley I."/>
            <person name="Horton D.L."/>
            <person name="Alikhan N.F."/>
            <person name="Baker D."/>
            <person name="Gharbi K."/>
            <person name="Hall N."/>
            <person name="Watson M."/>
            <person name="Adriaenssens E.M."/>
            <person name="Foster-Nyarko E."/>
            <person name="Jarju S."/>
            <person name="Secka A."/>
            <person name="Antonio M."/>
            <person name="Oren A."/>
            <person name="Chaudhuri R.R."/>
            <person name="La Ragione R."/>
            <person name="Hildebrand F."/>
            <person name="Pallen M.J."/>
        </authorList>
    </citation>
    <scope>NUCLEOTIDE SEQUENCE</scope>
    <source>
        <strain evidence="2">1277</strain>
    </source>
</reference>
<gene>
    <name evidence="2" type="ORF">K8V90_06385</name>
</gene>
<dbReference type="EMBL" id="DYUB01000200">
    <property type="protein sequence ID" value="HJG96712.1"/>
    <property type="molecule type" value="Genomic_DNA"/>
</dbReference>
<accession>A0A921N157</accession>
<dbReference type="Gene3D" id="3.40.1440.10">
    <property type="entry name" value="GIY-YIG endonuclease"/>
    <property type="match status" value="1"/>
</dbReference>
<proteinExistence type="predicted"/>
<dbReference type="SUPFAM" id="SSF82771">
    <property type="entry name" value="GIY-YIG endonuclease"/>
    <property type="match status" value="1"/>
</dbReference>
<evidence type="ECO:0000259" key="1">
    <source>
        <dbReference type="PROSITE" id="PS50164"/>
    </source>
</evidence>
<comment type="caution">
    <text evidence="2">The sequence shown here is derived from an EMBL/GenBank/DDBJ whole genome shotgun (WGS) entry which is preliminary data.</text>
</comment>
<evidence type="ECO:0000313" key="3">
    <source>
        <dbReference type="Proteomes" id="UP000776700"/>
    </source>
</evidence>
<protein>
    <submittedName>
        <fullName evidence="2">GIY-YIG nuclease family protein</fullName>
    </submittedName>
</protein>
<dbReference type="InterPro" id="IPR000305">
    <property type="entry name" value="GIY-YIG_endonuc"/>
</dbReference>
<dbReference type="PROSITE" id="PS50164">
    <property type="entry name" value="GIY_YIG"/>
    <property type="match status" value="1"/>
</dbReference>
<reference evidence="2" key="2">
    <citation type="submission" date="2021-09" db="EMBL/GenBank/DDBJ databases">
        <authorList>
            <person name="Gilroy R."/>
        </authorList>
    </citation>
    <scope>NUCLEOTIDE SEQUENCE</scope>
    <source>
        <strain evidence="2">1277</strain>
    </source>
</reference>
<dbReference type="AlphaFoldDB" id="A0A921N157"/>
<dbReference type="Proteomes" id="UP000776700">
    <property type="component" value="Unassembled WGS sequence"/>
</dbReference>
<organism evidence="2 3">
    <name type="scientific">Romboutsia timonensis</name>
    <dbReference type="NCBI Taxonomy" id="1776391"/>
    <lineage>
        <taxon>Bacteria</taxon>
        <taxon>Bacillati</taxon>
        <taxon>Bacillota</taxon>
        <taxon>Clostridia</taxon>
        <taxon>Peptostreptococcales</taxon>
        <taxon>Peptostreptococcaceae</taxon>
        <taxon>Romboutsia</taxon>
    </lineage>
</organism>
<sequence length="136" mass="15903">MKVNNIEVYGVIYKIANDINGRVYIGRTKNGFDNRYKKGLLGKIHNKKLKKDIDIYGVDNFTVNKCLDVAFSKTELCVKERCWINLHKDNIYNEDTYDNAGDKNKNKFVRIKVRKSELYDIINLIKSNGMYVLTEK</sequence>
<name>A0A921N157_9FIRM</name>
<feature type="domain" description="GIY-YIG" evidence="1">
    <location>
        <begin position="8"/>
        <end position="94"/>
    </location>
</feature>
<dbReference type="InterPro" id="IPR035901">
    <property type="entry name" value="GIY-YIG_endonuc_sf"/>
</dbReference>
<evidence type="ECO:0000313" key="2">
    <source>
        <dbReference type="EMBL" id="HJG96712.1"/>
    </source>
</evidence>
<dbReference type="Pfam" id="PF01541">
    <property type="entry name" value="GIY-YIG"/>
    <property type="match status" value="1"/>
</dbReference>